<gene>
    <name evidence="2" type="ORF">WKI71_43545</name>
</gene>
<reference evidence="2 3" key="1">
    <citation type="submission" date="2024-03" db="EMBL/GenBank/DDBJ databases">
        <title>Novel Streptomyces species of biotechnological and ecological value are a feature of Machair soil.</title>
        <authorList>
            <person name="Prole J.R."/>
            <person name="Goodfellow M."/>
            <person name="Allenby N."/>
            <person name="Ward A.C."/>
        </authorList>
    </citation>
    <scope>NUCLEOTIDE SEQUENCE [LARGE SCALE GENOMIC DNA]</scope>
    <source>
        <strain evidence="2 3">MS1.AVA.1</strain>
    </source>
</reference>
<dbReference type="Proteomes" id="UP001376459">
    <property type="component" value="Unassembled WGS sequence"/>
</dbReference>
<sequence>MVLGPEFGPVAAFCFGVLRRRPALMGSAVRALVVGFAVAIAVTTVCAGVSRLLGWITPTMLDNRPMTEFIAHPTAGPSSWRSWQASPGSCR</sequence>
<feature type="transmembrane region" description="Helical" evidence="1">
    <location>
        <begin position="29"/>
        <end position="56"/>
    </location>
</feature>
<keyword evidence="1" id="KW-0812">Transmembrane</keyword>
<dbReference type="InterPro" id="IPR005240">
    <property type="entry name" value="DUF389"/>
</dbReference>
<dbReference type="Pfam" id="PF04087">
    <property type="entry name" value="DUF389"/>
    <property type="match status" value="1"/>
</dbReference>
<accession>A0ABU8UV02</accession>
<organism evidence="2 3">
    <name type="scientific">Streptomyces machairae</name>
    <dbReference type="NCBI Taxonomy" id="3134109"/>
    <lineage>
        <taxon>Bacteria</taxon>
        <taxon>Bacillati</taxon>
        <taxon>Actinomycetota</taxon>
        <taxon>Actinomycetes</taxon>
        <taxon>Kitasatosporales</taxon>
        <taxon>Streptomycetaceae</taxon>
        <taxon>Streptomyces</taxon>
    </lineage>
</organism>
<keyword evidence="1" id="KW-1133">Transmembrane helix</keyword>
<proteinExistence type="predicted"/>
<comment type="caution">
    <text evidence="2">The sequence shown here is derived from an EMBL/GenBank/DDBJ whole genome shotgun (WGS) entry which is preliminary data.</text>
</comment>
<evidence type="ECO:0000313" key="2">
    <source>
        <dbReference type="EMBL" id="MEJ8672738.1"/>
    </source>
</evidence>
<keyword evidence="3" id="KW-1185">Reference proteome</keyword>
<evidence type="ECO:0000256" key="1">
    <source>
        <dbReference type="SAM" id="Phobius"/>
    </source>
</evidence>
<keyword evidence="1" id="KW-0472">Membrane</keyword>
<dbReference type="EMBL" id="JBBKAK010000001">
    <property type="protein sequence ID" value="MEJ8672738.1"/>
    <property type="molecule type" value="Genomic_DNA"/>
</dbReference>
<evidence type="ECO:0000313" key="3">
    <source>
        <dbReference type="Proteomes" id="UP001376459"/>
    </source>
</evidence>
<name>A0ABU8UV02_9ACTN</name>
<protein>
    <submittedName>
        <fullName evidence="2">DUF389 domain-containing protein</fullName>
    </submittedName>
</protein>